<evidence type="ECO:0000313" key="1">
    <source>
        <dbReference type="EMBL" id="PWZ21266.1"/>
    </source>
</evidence>
<evidence type="ECO:0000313" key="2">
    <source>
        <dbReference type="Proteomes" id="UP000251960"/>
    </source>
</evidence>
<dbReference type="EMBL" id="NCVQ01000006">
    <property type="protein sequence ID" value="PWZ21266.1"/>
    <property type="molecule type" value="Genomic_DNA"/>
</dbReference>
<proteinExistence type="predicted"/>
<accession>A0A3L6EJV7</accession>
<comment type="caution">
    <text evidence="1">The sequence shown here is derived from an EMBL/GenBank/DDBJ whole genome shotgun (WGS) entry which is preliminary data.</text>
</comment>
<gene>
    <name evidence="1" type="ORF">Zm00014a_027643</name>
</gene>
<dbReference type="AlphaFoldDB" id="A0A3L6EJV7"/>
<sequence length="44" mass="5148">MLLPPATMVLARRCKTWHMLSVILKCGQYHGHLSVSLQLDWLHY</sequence>
<reference evidence="1 2" key="1">
    <citation type="journal article" date="2018" name="Nat. Genet.">
        <title>Extensive intraspecific gene order and gene structural variations between Mo17 and other maize genomes.</title>
        <authorList>
            <person name="Sun S."/>
            <person name="Zhou Y."/>
            <person name="Chen J."/>
            <person name="Shi J."/>
            <person name="Zhao H."/>
            <person name="Zhao H."/>
            <person name="Song W."/>
            <person name="Zhang M."/>
            <person name="Cui Y."/>
            <person name="Dong X."/>
            <person name="Liu H."/>
            <person name="Ma X."/>
            <person name="Jiao Y."/>
            <person name="Wang B."/>
            <person name="Wei X."/>
            <person name="Stein J.C."/>
            <person name="Glaubitz J.C."/>
            <person name="Lu F."/>
            <person name="Yu G."/>
            <person name="Liang C."/>
            <person name="Fengler K."/>
            <person name="Li B."/>
            <person name="Rafalski A."/>
            <person name="Schnable P.S."/>
            <person name="Ware D.H."/>
            <person name="Buckler E.S."/>
            <person name="Lai J."/>
        </authorList>
    </citation>
    <scope>NUCLEOTIDE SEQUENCE [LARGE SCALE GENOMIC DNA]</scope>
    <source>
        <strain evidence="2">cv. Missouri 17</strain>
        <tissue evidence="1">Seedling</tissue>
    </source>
</reference>
<dbReference type="Proteomes" id="UP000251960">
    <property type="component" value="Chromosome 5"/>
</dbReference>
<organism evidence="1 2">
    <name type="scientific">Zea mays</name>
    <name type="common">Maize</name>
    <dbReference type="NCBI Taxonomy" id="4577"/>
    <lineage>
        <taxon>Eukaryota</taxon>
        <taxon>Viridiplantae</taxon>
        <taxon>Streptophyta</taxon>
        <taxon>Embryophyta</taxon>
        <taxon>Tracheophyta</taxon>
        <taxon>Spermatophyta</taxon>
        <taxon>Magnoliopsida</taxon>
        <taxon>Liliopsida</taxon>
        <taxon>Poales</taxon>
        <taxon>Poaceae</taxon>
        <taxon>PACMAD clade</taxon>
        <taxon>Panicoideae</taxon>
        <taxon>Andropogonodae</taxon>
        <taxon>Andropogoneae</taxon>
        <taxon>Tripsacinae</taxon>
        <taxon>Zea</taxon>
    </lineage>
</organism>
<protein>
    <submittedName>
        <fullName evidence="1">Uncharacterized protein</fullName>
    </submittedName>
</protein>
<name>A0A3L6EJV7_MAIZE</name>